<evidence type="ECO:0000256" key="1">
    <source>
        <dbReference type="ARBA" id="ARBA00004123"/>
    </source>
</evidence>
<feature type="compositionally biased region" description="Low complexity" evidence="9">
    <location>
        <begin position="210"/>
        <end position="229"/>
    </location>
</feature>
<keyword evidence="11" id="KW-1185">Reference proteome</keyword>
<evidence type="ECO:0000256" key="6">
    <source>
        <dbReference type="ARBA" id="ARBA00023242"/>
    </source>
</evidence>
<gene>
    <name evidence="8" type="primary">MED4</name>
    <name evidence="10" type="ORF">SBRCBS47491_001606</name>
</gene>
<reference evidence="10 11" key="1">
    <citation type="submission" date="2024-01" db="EMBL/GenBank/DDBJ databases">
        <authorList>
            <person name="Allen C."/>
            <person name="Tagirdzhanova G."/>
        </authorList>
    </citation>
    <scope>NUCLEOTIDE SEQUENCE [LARGE SCALE GENOMIC DNA]</scope>
</reference>
<dbReference type="EMBL" id="CAWUHC010000009">
    <property type="protein sequence ID" value="CAK7212856.1"/>
    <property type="molecule type" value="Genomic_DNA"/>
</dbReference>
<evidence type="ECO:0000313" key="10">
    <source>
        <dbReference type="EMBL" id="CAK7212856.1"/>
    </source>
</evidence>
<evidence type="ECO:0000313" key="11">
    <source>
        <dbReference type="Proteomes" id="UP001642406"/>
    </source>
</evidence>
<accession>A0ABP0B0M4</accession>
<feature type="region of interest" description="Disordered" evidence="9">
    <location>
        <begin position="128"/>
        <end position="229"/>
    </location>
</feature>
<feature type="region of interest" description="Disordered" evidence="9">
    <location>
        <begin position="320"/>
        <end position="386"/>
    </location>
</feature>
<keyword evidence="8" id="KW-0010">Activator</keyword>
<dbReference type="Pfam" id="PF10018">
    <property type="entry name" value="Med4"/>
    <property type="match status" value="1"/>
</dbReference>
<feature type="compositionally biased region" description="Basic and acidic residues" evidence="9">
    <location>
        <begin position="323"/>
        <end position="345"/>
    </location>
</feature>
<comment type="subunit">
    <text evidence="8">Component of the Mediator complex.</text>
</comment>
<evidence type="ECO:0000256" key="7">
    <source>
        <dbReference type="ARBA" id="ARBA00031257"/>
    </source>
</evidence>
<keyword evidence="5 8" id="KW-0804">Transcription</keyword>
<dbReference type="InterPro" id="IPR019258">
    <property type="entry name" value="Mediator_Med4"/>
</dbReference>
<dbReference type="Proteomes" id="UP001642406">
    <property type="component" value="Unassembled WGS sequence"/>
</dbReference>
<name>A0ABP0B0M4_9PEZI</name>
<evidence type="ECO:0000256" key="4">
    <source>
        <dbReference type="ARBA" id="ARBA00023015"/>
    </source>
</evidence>
<comment type="caution">
    <text evidence="10">The sequence shown here is derived from an EMBL/GenBank/DDBJ whole genome shotgun (WGS) entry which is preliminary data.</text>
</comment>
<sequence length="386" mass="40159">MDKFIDARFDRVEKALTTLIDSVAKYNPSPALAEDLLAADRALNDGLLTLQTHQNNHLRIVALRADAAALDAQIKSTLLTLAASRRDMLQTPATEFPEDSVNGTIRNETNHYPFTYEELMSYARRISRNTVPGPGQTDGSEFFAAFGPLPGQGADASAPETAAPTPAAATPGATAGASFSGINGAVGTPSAGAPTSQTGTPGGAGGAGAATGPATAAATPAPFATSGGAPPAATNVPNVLPDDLRNYIAPTAGTVFSPWPAPDLMMHGALRNLHAVTEAACREKKIGLPHLLKPPTNTTQASTQAPPLKIRFVSLEEQEEYEGQERLRAQREAEEREERQRRMEEAAAAAAGAHRSHMGGYGGGHAPAPAPAPAQFASTLDMDDDD</sequence>
<evidence type="ECO:0000256" key="3">
    <source>
        <dbReference type="ARBA" id="ARBA00020629"/>
    </source>
</evidence>
<keyword evidence="4 8" id="KW-0805">Transcription regulation</keyword>
<organism evidence="10 11">
    <name type="scientific">Sporothrix bragantina</name>
    <dbReference type="NCBI Taxonomy" id="671064"/>
    <lineage>
        <taxon>Eukaryota</taxon>
        <taxon>Fungi</taxon>
        <taxon>Dikarya</taxon>
        <taxon>Ascomycota</taxon>
        <taxon>Pezizomycotina</taxon>
        <taxon>Sordariomycetes</taxon>
        <taxon>Sordariomycetidae</taxon>
        <taxon>Ophiostomatales</taxon>
        <taxon>Ophiostomataceae</taxon>
        <taxon>Sporothrix</taxon>
    </lineage>
</organism>
<protein>
    <recommendedName>
        <fullName evidence="3 8">Mediator of RNA polymerase II transcription subunit 4</fullName>
    </recommendedName>
    <alternativeName>
        <fullName evidence="7 8">Mediator complex subunit 4</fullName>
    </alternativeName>
</protein>
<evidence type="ECO:0000256" key="2">
    <source>
        <dbReference type="ARBA" id="ARBA00009626"/>
    </source>
</evidence>
<evidence type="ECO:0000256" key="8">
    <source>
        <dbReference type="RuleBase" id="RU364141"/>
    </source>
</evidence>
<keyword evidence="6 8" id="KW-0539">Nucleus</keyword>
<comment type="subcellular location">
    <subcellularLocation>
        <location evidence="1 8">Nucleus</location>
    </subcellularLocation>
</comment>
<proteinExistence type="inferred from homology"/>
<evidence type="ECO:0000256" key="5">
    <source>
        <dbReference type="ARBA" id="ARBA00023163"/>
    </source>
</evidence>
<evidence type="ECO:0000256" key="9">
    <source>
        <dbReference type="SAM" id="MobiDB-lite"/>
    </source>
</evidence>
<feature type="compositionally biased region" description="Low complexity" evidence="9">
    <location>
        <begin position="153"/>
        <end position="181"/>
    </location>
</feature>
<feature type="compositionally biased region" description="Gly residues" evidence="9">
    <location>
        <begin position="200"/>
        <end position="209"/>
    </location>
</feature>
<comment type="similarity">
    <text evidence="2 8">Belongs to the Mediator complex subunit 4 family.</text>
</comment>
<comment type="function">
    <text evidence="8">Component of the Mediator complex, a coactivator involved in the regulated transcription of nearly all RNA polymerase II-dependent genes. Mediator functions as a bridge to convey information from gene-specific regulatory proteins to the basal RNA polymerase II transcription machinery. Mediator is recruited to promoters by direct interactions with regulatory proteins and serves as a scaffold for the assembly of a functional preinitiation complex with RNA polymerase II and the general transcription factors.</text>
</comment>